<comment type="caution">
    <text evidence="1">The sequence shown here is derived from an EMBL/GenBank/DDBJ whole genome shotgun (WGS) entry which is preliminary data.</text>
</comment>
<reference evidence="1 2" key="1">
    <citation type="submission" date="2018-09" db="EMBL/GenBank/DDBJ databases">
        <title>Discovery and Ecogenomic Context for Candidatus Cryosericales, a Global Caldiserica Order Active in Thawing Permafrost.</title>
        <authorList>
            <person name="Martinez M.A."/>
            <person name="Woodcroft B.J."/>
            <person name="Ignacio Espinoza J.C."/>
            <person name="Zayed A."/>
            <person name="Singleton C.M."/>
            <person name="Boyd J."/>
            <person name="Li Y.-F."/>
            <person name="Purvine S."/>
            <person name="Maughan H."/>
            <person name="Hodgkins S.B."/>
            <person name="Anderson D."/>
            <person name="Sederholm M."/>
            <person name="Temperton B."/>
            <person name="Saleska S.R."/>
            <person name="Tyson G.W."/>
            <person name="Rich V.I."/>
        </authorList>
    </citation>
    <scope>NUCLEOTIDE SEQUENCE [LARGE SCALE GENOMIC DNA]</scope>
    <source>
        <strain evidence="1 2">SMC7</strain>
    </source>
</reference>
<keyword evidence="2" id="KW-1185">Reference proteome</keyword>
<accession>A0A398D526</accession>
<sequence>MRNKWIVGLVLALVVVAGVVAAYKLTHPSTGAKGLSGKRIEATFLAYGIEPETAAEIKTGAPIYDETGKKCFTITNITTSPAEVDAFDSKGELHVDKHPILKDVVITAQSVDAKVAWAYMYARDKILAGANVAVYGDTWKVWTRILTVQDLP</sequence>
<dbReference type="OrthoDB" id="9789588at2"/>
<proteinExistence type="predicted"/>
<evidence type="ECO:0000313" key="2">
    <source>
        <dbReference type="Proteomes" id="UP000266328"/>
    </source>
</evidence>
<evidence type="ECO:0000313" key="1">
    <source>
        <dbReference type="EMBL" id="RIE06204.1"/>
    </source>
</evidence>
<dbReference type="Proteomes" id="UP000266328">
    <property type="component" value="Unassembled WGS sequence"/>
</dbReference>
<name>A0A398D526_9BACT</name>
<protein>
    <submittedName>
        <fullName evidence="1">DUF4330 family protein</fullName>
    </submittedName>
</protein>
<dbReference type="AlphaFoldDB" id="A0A398D526"/>
<gene>
    <name evidence="1" type="ORF">SMC7_03460</name>
</gene>
<dbReference type="EMBL" id="QXIS01000020">
    <property type="protein sequence ID" value="RIE06204.1"/>
    <property type="molecule type" value="Genomic_DNA"/>
</dbReference>
<organism evidence="1 2">
    <name type="scientific">Candidatus Cryosericum terrychapinii</name>
    <dbReference type="NCBI Taxonomy" id="2290919"/>
    <lineage>
        <taxon>Bacteria</taxon>
        <taxon>Pseudomonadati</taxon>
        <taxon>Caldisericota/Cryosericota group</taxon>
        <taxon>Candidatus Cryosericota</taxon>
        <taxon>Candidatus Cryosericia</taxon>
        <taxon>Candidatus Cryosericales</taxon>
        <taxon>Candidatus Cryosericaceae</taxon>
        <taxon>Candidatus Cryosericum</taxon>
    </lineage>
</organism>
<dbReference type="RefSeq" id="WP_119088980.1">
    <property type="nucleotide sequence ID" value="NZ_QXIS01000020.1"/>
</dbReference>